<dbReference type="EMBL" id="JAVALS010000021">
    <property type="protein sequence ID" value="MDP5228677.1"/>
    <property type="molecule type" value="Genomic_DNA"/>
</dbReference>
<evidence type="ECO:0000256" key="6">
    <source>
        <dbReference type="SAM" id="MobiDB-lite"/>
    </source>
</evidence>
<evidence type="ECO:0000313" key="10">
    <source>
        <dbReference type="Proteomes" id="UP001232725"/>
    </source>
</evidence>
<feature type="domain" description="ABC3 transporter permease C-terminal" evidence="8">
    <location>
        <begin position="653"/>
        <end position="728"/>
    </location>
</feature>
<evidence type="ECO:0000256" key="3">
    <source>
        <dbReference type="ARBA" id="ARBA00022692"/>
    </source>
</evidence>
<keyword evidence="5 7" id="KW-0472">Membrane</keyword>
<evidence type="ECO:0000256" key="1">
    <source>
        <dbReference type="ARBA" id="ARBA00004651"/>
    </source>
</evidence>
<dbReference type="Proteomes" id="UP001232725">
    <property type="component" value="Unassembled WGS sequence"/>
</dbReference>
<comment type="subcellular location">
    <subcellularLocation>
        <location evidence="1">Cell membrane</location>
        <topology evidence="1">Multi-pass membrane protein</topology>
    </subcellularLocation>
</comment>
<organism evidence="9 10">
    <name type="scientific">Arthrobacter horti</name>
    <dbReference type="NCBI Taxonomy" id="3068273"/>
    <lineage>
        <taxon>Bacteria</taxon>
        <taxon>Bacillati</taxon>
        <taxon>Actinomycetota</taxon>
        <taxon>Actinomycetes</taxon>
        <taxon>Micrococcales</taxon>
        <taxon>Micrococcaceae</taxon>
        <taxon>Arthrobacter</taxon>
    </lineage>
</organism>
<comment type="caution">
    <text evidence="9">The sequence shown here is derived from an EMBL/GenBank/DDBJ whole genome shotgun (WGS) entry which is preliminary data.</text>
</comment>
<gene>
    <name evidence="9" type="ORF">Q9R02_16080</name>
</gene>
<accession>A0ABT9ISX9</accession>
<evidence type="ECO:0000256" key="5">
    <source>
        <dbReference type="ARBA" id="ARBA00023136"/>
    </source>
</evidence>
<sequence length="931" mass="98082">MNAVERFIRSRVLLLTATVLIITMALSILVQTGSQAALVKTVDQNSRGLYDILVQAPGKSEDKLMQPDIVTGQGGISFDQLDKIRQMSGTAVAAPISLVSRVTQNLEAPQLRAEDYLGYNQGLVGLQQTSTPGATDGSKWPQPNSVLNDNPTRYRITASATSSDGKTERQLFSTVGEGTLGKAKIVQTTVAGGNSVQIEAPQGESGIKFPSPAGSSTHTLFNANISLPLAPEISESVVAIDPVAEHALLGSAGDFLNPLEKAPPVDGRNAGAIGRFFQEKLSSGMSQEDIQDGPDFLGVRLKYWAPMLMQYEASVRDKQLTPDSQAIPLIVRQGTSLSVKYSVKIEQLDDSGKVVKEIGTVSKDLGSSYVPFVSKSPFVLQWPGGTDHSDLLGATSSFAAGLYDPATWSTQFAAAPQYGSAGTEANGSEKKQANPGDWVTINGLPVRAMDGSTVDQAQRTPVQERSYRKDLARGDAKATPLPMVYGTFDPTQVQKAAGDINRLPLGGYDPVPFTLTKDAQGNGVTPTELKPGLSATGLVSQSAGAITDYYGLAAARGYTKDADVVDAIRVRAKAQGGWREAGGDIAKLADQIRALGLRATIVSGSAREDANIFVPGYSKDSSGADQALGTVQQSWVRQDAAAAVTSSLSGTNIMLLFLALLGATLLTAASTVSYIRKRRGDAGILRAMGWNQKQIRRWVLQEFAVGAAALAAVGLILSLISWNVATVVVSVLVLAIYAAAAWLAVHQLRHKHVVDQEAVDDSRLIAIDSPLTFANRQLKTHRFNTLSLAVAVGVFAAAVGALVSVLVDIPRAAGASALGGVAAASIVLPAIILALAGTAVGMFLTIVTGRFELTAKRDQIGVLNAMGWNPDMLKQVRFFEHALVGLYALPIGVLGAALLGIFLAPYAAVWAGLAGLLAVVVWVPVATRIIR</sequence>
<reference evidence="9 10" key="1">
    <citation type="submission" date="2023-08" db="EMBL/GenBank/DDBJ databases">
        <title>Arthrobacter horti sp. nov., isolated from forest soil.</title>
        <authorList>
            <person name="Park M."/>
        </authorList>
    </citation>
    <scope>NUCLEOTIDE SEQUENCE [LARGE SCALE GENOMIC DNA]</scope>
    <source>
        <strain evidence="9 10">YJM1</strain>
    </source>
</reference>
<feature type="transmembrane region" description="Helical" evidence="7">
    <location>
        <begin position="882"/>
        <end position="903"/>
    </location>
</feature>
<feature type="transmembrane region" description="Helical" evidence="7">
    <location>
        <begin position="698"/>
        <end position="720"/>
    </location>
</feature>
<dbReference type="RefSeq" id="WP_305997722.1">
    <property type="nucleotide sequence ID" value="NZ_JAVALS010000021.1"/>
</dbReference>
<feature type="domain" description="ABC3 transporter permease C-terminal" evidence="8">
    <location>
        <begin position="832"/>
        <end position="919"/>
    </location>
</feature>
<keyword evidence="2" id="KW-1003">Cell membrane</keyword>
<evidence type="ECO:0000313" key="9">
    <source>
        <dbReference type="EMBL" id="MDP5228677.1"/>
    </source>
</evidence>
<dbReference type="InterPro" id="IPR003838">
    <property type="entry name" value="ABC3_permease_C"/>
</dbReference>
<feature type="transmembrane region" description="Helical" evidence="7">
    <location>
        <begin position="826"/>
        <end position="847"/>
    </location>
</feature>
<feature type="transmembrane region" description="Helical" evidence="7">
    <location>
        <begin position="786"/>
        <end position="806"/>
    </location>
</feature>
<keyword evidence="4 7" id="KW-1133">Transmembrane helix</keyword>
<keyword evidence="10" id="KW-1185">Reference proteome</keyword>
<evidence type="ECO:0000256" key="4">
    <source>
        <dbReference type="ARBA" id="ARBA00022989"/>
    </source>
</evidence>
<protein>
    <submittedName>
        <fullName evidence="9">ABC transporter permease</fullName>
    </submittedName>
</protein>
<dbReference type="Pfam" id="PF02687">
    <property type="entry name" value="FtsX"/>
    <property type="match status" value="2"/>
</dbReference>
<feature type="transmembrane region" description="Helical" evidence="7">
    <location>
        <begin position="726"/>
        <end position="745"/>
    </location>
</feature>
<evidence type="ECO:0000259" key="8">
    <source>
        <dbReference type="Pfam" id="PF02687"/>
    </source>
</evidence>
<feature type="transmembrane region" description="Helical" evidence="7">
    <location>
        <begin position="653"/>
        <end position="677"/>
    </location>
</feature>
<evidence type="ECO:0000256" key="2">
    <source>
        <dbReference type="ARBA" id="ARBA00022475"/>
    </source>
</evidence>
<feature type="transmembrane region" description="Helical" evidence="7">
    <location>
        <begin position="909"/>
        <end position="930"/>
    </location>
</feature>
<feature type="region of interest" description="Disordered" evidence="6">
    <location>
        <begin position="453"/>
        <end position="473"/>
    </location>
</feature>
<evidence type="ECO:0000256" key="7">
    <source>
        <dbReference type="SAM" id="Phobius"/>
    </source>
</evidence>
<name>A0ABT9ISX9_9MICC</name>
<proteinExistence type="predicted"/>
<keyword evidence="3 7" id="KW-0812">Transmembrane</keyword>
<feature type="region of interest" description="Disordered" evidence="6">
    <location>
        <begin position="127"/>
        <end position="149"/>
    </location>
</feature>
<feature type="compositionally biased region" description="Polar residues" evidence="6">
    <location>
        <begin position="453"/>
        <end position="463"/>
    </location>
</feature>